<dbReference type="PANTHER" id="PTHR11802">
    <property type="entry name" value="SERINE PROTEASE FAMILY S10 SERINE CARBOXYPEPTIDASE"/>
    <property type="match status" value="1"/>
</dbReference>
<name>A0A8H4J0J2_9PEZI</name>
<comment type="caution">
    <text evidence="6">The sequence shown here is derived from an EMBL/GenBank/DDBJ whole genome shotgun (WGS) entry which is preliminary data.</text>
</comment>
<dbReference type="PANTHER" id="PTHR11802:SF479">
    <property type="entry name" value="CARBOXYPEPTIDASE"/>
    <property type="match status" value="1"/>
</dbReference>
<sequence>MEHGPFVWKDGNLKPSPNPWSWNRLTNVVYVEQPVGVGFTTGNVTATDEDDLSEQFIGFWKNFIKTFSMQGYKIYITGESYSGVYCSYIANAMLEKNDTTHYDVRGMMLVDALLTDYDVQSTVPAVPFVDYHRSLFHFNDTFRARIHELHKDCGYADYLATYLTYPPPHEQPVFSSSDECTNVFTLISNESFRMNPCFNYYNIASLCPFPYNPIGISHSLFFKSARGVYFDRADVRRAIHATHGDNHRTWQVCSHGPVFINDTDLSELPARAVLPAVVDATQNVIITHGHLDLSAVANGTLLALQNMTWGGSLGFTQAPIEPLVIPRHAFAGVGAIQELADKADPENMHPLTQLGAEGVLGVAHAERGLVYAGVDMAGHLGPADALSVAFRLVEFLLGRVESLSDGEPFTIEIY</sequence>
<evidence type="ECO:0008006" key="8">
    <source>
        <dbReference type="Google" id="ProtNLM"/>
    </source>
</evidence>
<keyword evidence="2" id="KW-0121">Carboxypeptidase</keyword>
<organism evidence="6 7">
    <name type="scientific">Botryosphaeria dothidea</name>
    <dbReference type="NCBI Taxonomy" id="55169"/>
    <lineage>
        <taxon>Eukaryota</taxon>
        <taxon>Fungi</taxon>
        <taxon>Dikarya</taxon>
        <taxon>Ascomycota</taxon>
        <taxon>Pezizomycotina</taxon>
        <taxon>Dothideomycetes</taxon>
        <taxon>Dothideomycetes incertae sedis</taxon>
        <taxon>Botryosphaeriales</taxon>
        <taxon>Botryosphaeriaceae</taxon>
        <taxon>Botryosphaeria</taxon>
    </lineage>
</organism>
<dbReference type="InterPro" id="IPR029058">
    <property type="entry name" value="AB_hydrolase_fold"/>
</dbReference>
<dbReference type="AlphaFoldDB" id="A0A8H4J0J2"/>
<dbReference type="GO" id="GO:0004185">
    <property type="term" value="F:serine-type carboxypeptidase activity"/>
    <property type="evidence" value="ECO:0007669"/>
    <property type="project" value="InterPro"/>
</dbReference>
<evidence type="ECO:0000256" key="5">
    <source>
        <dbReference type="ARBA" id="ARBA00023180"/>
    </source>
</evidence>
<dbReference type="Pfam" id="PF00450">
    <property type="entry name" value="Peptidase_S10"/>
    <property type="match status" value="1"/>
</dbReference>
<evidence type="ECO:0000313" key="7">
    <source>
        <dbReference type="Proteomes" id="UP000572817"/>
    </source>
</evidence>
<reference evidence="6" key="1">
    <citation type="submission" date="2020-04" db="EMBL/GenBank/DDBJ databases">
        <title>Genome Assembly and Annotation of Botryosphaeria dothidea sdau 11-99, a Latent Pathogen of Apple Fruit Ring Rot in China.</title>
        <authorList>
            <person name="Yu C."/>
            <person name="Diao Y."/>
            <person name="Lu Q."/>
            <person name="Zhao J."/>
            <person name="Cui S."/>
            <person name="Peng C."/>
            <person name="He B."/>
            <person name="Liu H."/>
        </authorList>
    </citation>
    <scope>NUCLEOTIDE SEQUENCE [LARGE SCALE GENOMIC DNA]</scope>
    <source>
        <strain evidence="6">Sdau11-99</strain>
    </source>
</reference>
<proteinExistence type="inferred from homology"/>
<protein>
    <recommendedName>
        <fullName evidence="8">Carboxypeptidase</fullName>
    </recommendedName>
</protein>
<comment type="similarity">
    <text evidence="1">Belongs to the peptidase S10 family.</text>
</comment>
<evidence type="ECO:0000313" key="6">
    <source>
        <dbReference type="EMBL" id="KAF4310815.1"/>
    </source>
</evidence>
<dbReference type="Proteomes" id="UP000572817">
    <property type="component" value="Unassembled WGS sequence"/>
</dbReference>
<dbReference type="OrthoDB" id="443318at2759"/>
<dbReference type="EMBL" id="WWBZ02000013">
    <property type="protein sequence ID" value="KAF4310815.1"/>
    <property type="molecule type" value="Genomic_DNA"/>
</dbReference>
<evidence type="ECO:0000256" key="4">
    <source>
        <dbReference type="ARBA" id="ARBA00022801"/>
    </source>
</evidence>
<accession>A0A8H4J0J2</accession>
<dbReference type="SUPFAM" id="SSF53474">
    <property type="entry name" value="alpha/beta-Hydrolases"/>
    <property type="match status" value="1"/>
</dbReference>
<keyword evidence="4" id="KW-0378">Hydrolase</keyword>
<keyword evidence="5" id="KW-0325">Glycoprotein</keyword>
<evidence type="ECO:0000256" key="1">
    <source>
        <dbReference type="ARBA" id="ARBA00009431"/>
    </source>
</evidence>
<dbReference type="Gene3D" id="3.40.50.1820">
    <property type="entry name" value="alpha/beta hydrolase"/>
    <property type="match status" value="1"/>
</dbReference>
<keyword evidence="3" id="KW-0645">Protease</keyword>
<gene>
    <name evidence="6" type="ORF">GTA08_BOTSDO13649</name>
</gene>
<evidence type="ECO:0000256" key="3">
    <source>
        <dbReference type="ARBA" id="ARBA00022670"/>
    </source>
</evidence>
<dbReference type="PRINTS" id="PR00724">
    <property type="entry name" value="CRBOXYPTASEC"/>
</dbReference>
<keyword evidence="7" id="KW-1185">Reference proteome</keyword>
<evidence type="ECO:0000256" key="2">
    <source>
        <dbReference type="ARBA" id="ARBA00022645"/>
    </source>
</evidence>
<dbReference type="GO" id="GO:0006508">
    <property type="term" value="P:proteolysis"/>
    <property type="evidence" value="ECO:0007669"/>
    <property type="project" value="UniProtKB-KW"/>
</dbReference>
<dbReference type="InterPro" id="IPR001563">
    <property type="entry name" value="Peptidase_S10"/>
</dbReference>